<dbReference type="EMBL" id="KI693759">
    <property type="protein sequence ID" value="ETM42705.1"/>
    <property type="molecule type" value="Genomic_DNA"/>
</dbReference>
<reference evidence="2" key="2">
    <citation type="submission" date="2013-11" db="EMBL/GenBank/DDBJ databases">
        <title>The Genome Sequence of Phytophthora parasitica IAC_01/95.</title>
        <authorList>
            <consortium name="The Broad Institute Genomics Platform"/>
            <person name="Russ C."/>
            <person name="Tyler B."/>
            <person name="Panabieres F."/>
            <person name="Shan W."/>
            <person name="Tripathy S."/>
            <person name="Grunwald N."/>
            <person name="Machado M."/>
            <person name="Johnson C.S."/>
            <person name="Arredondo F."/>
            <person name="Hong C."/>
            <person name="Coffey M."/>
            <person name="Young S.K."/>
            <person name="Zeng Q."/>
            <person name="Gargeya S."/>
            <person name="Fitzgerald M."/>
            <person name="Abouelleil A."/>
            <person name="Alvarado L."/>
            <person name="Chapman S.B."/>
            <person name="Gainer-Dewar J."/>
            <person name="Goldberg J."/>
            <person name="Griggs A."/>
            <person name="Gujja S."/>
            <person name="Hansen M."/>
            <person name="Howarth C."/>
            <person name="Imamovic A."/>
            <person name="Ireland A."/>
            <person name="Larimer J."/>
            <person name="McCowan C."/>
            <person name="Murphy C."/>
            <person name="Pearson M."/>
            <person name="Poon T.W."/>
            <person name="Priest M."/>
            <person name="Roberts A."/>
            <person name="Saif S."/>
            <person name="Shea T."/>
            <person name="Sykes S."/>
            <person name="Wortman J."/>
            <person name="Nusbaum C."/>
            <person name="Birren B."/>
        </authorList>
    </citation>
    <scope>NUCLEOTIDE SEQUENCE [LARGE SCALE GENOMIC DNA]</scope>
    <source>
        <strain evidence="2">IAC_01/95</strain>
    </source>
</reference>
<protein>
    <submittedName>
        <fullName evidence="1">Uncharacterized protein</fullName>
    </submittedName>
</protein>
<evidence type="ECO:0000313" key="1">
    <source>
        <dbReference type="EMBL" id="ETL36201.1"/>
    </source>
</evidence>
<proteinExistence type="predicted"/>
<organism evidence="1">
    <name type="scientific">Phytophthora nicotianae</name>
    <name type="common">Potato buckeye rot agent</name>
    <name type="synonym">Phytophthora parasitica</name>
    <dbReference type="NCBI Taxonomy" id="4792"/>
    <lineage>
        <taxon>Eukaryota</taxon>
        <taxon>Sar</taxon>
        <taxon>Stramenopiles</taxon>
        <taxon>Oomycota</taxon>
        <taxon>Peronosporomycetes</taxon>
        <taxon>Peronosporales</taxon>
        <taxon>Peronosporaceae</taxon>
        <taxon>Phytophthora</taxon>
    </lineage>
</organism>
<dbReference type="EMBL" id="KI673843">
    <property type="protein sequence ID" value="ETL36201.1"/>
    <property type="molecule type" value="Genomic_DNA"/>
</dbReference>
<name>W2IQ10_PHYNI</name>
<reference evidence="1" key="1">
    <citation type="submission" date="2013-11" db="EMBL/GenBank/DDBJ databases">
        <title>The Genome Sequence of Phytophthora parasitica CJ05E6.</title>
        <authorList>
            <consortium name="The Broad Institute Genomics Platform"/>
            <person name="Russ C."/>
            <person name="Tyler B."/>
            <person name="Panabieres F."/>
            <person name="Shan W."/>
            <person name="Tripathy S."/>
            <person name="Grunwald N."/>
            <person name="Machado M."/>
            <person name="Johnson C.S."/>
            <person name="Arredondo F."/>
            <person name="Hong C."/>
            <person name="Coffey M."/>
            <person name="Young S.K."/>
            <person name="Zeng Q."/>
            <person name="Gargeya S."/>
            <person name="Fitzgerald M."/>
            <person name="Abouelleil A."/>
            <person name="Alvarado L."/>
            <person name="Chapman S.B."/>
            <person name="Gainer-Dewar J."/>
            <person name="Goldberg J."/>
            <person name="Griggs A."/>
            <person name="Gujja S."/>
            <person name="Hansen M."/>
            <person name="Howarth C."/>
            <person name="Imamovic A."/>
            <person name="Ireland A."/>
            <person name="Larimer J."/>
            <person name="McCowan C."/>
            <person name="Murphy C."/>
            <person name="Pearson M."/>
            <person name="Poon T.W."/>
            <person name="Priest M."/>
            <person name="Roberts A."/>
            <person name="Saif S."/>
            <person name="Shea T."/>
            <person name="Sykes S."/>
            <person name="Wortman J."/>
            <person name="Nusbaum C."/>
            <person name="Birren B."/>
        </authorList>
    </citation>
    <scope>NUCLEOTIDE SEQUENCE [LARGE SCALE GENOMIC DNA]</scope>
    <source>
        <strain evidence="1">CJ05E6</strain>
    </source>
</reference>
<dbReference type="Proteomes" id="UP000054532">
    <property type="component" value="Unassembled WGS sequence"/>
</dbReference>
<sequence length="30" mass="3629">MEEFYNLIRQWYDPAKHEGVLSESAEKMLN</sequence>
<evidence type="ECO:0000313" key="2">
    <source>
        <dbReference type="EMBL" id="ETM42705.1"/>
    </source>
</evidence>
<accession>W2IQ10</accession>
<dbReference type="AlphaFoldDB" id="W2IQ10"/>
<gene>
    <name evidence="2" type="ORF">L914_11694</name>
    <name evidence="1" type="ORF">L916_11790</name>
</gene>
<dbReference type="Proteomes" id="UP000053864">
    <property type="component" value="Unassembled WGS sequence"/>
</dbReference>